<dbReference type="GO" id="GO:0016746">
    <property type="term" value="F:acyltransferase activity"/>
    <property type="evidence" value="ECO:0007669"/>
    <property type="project" value="UniProtKB-KW"/>
</dbReference>
<feature type="domain" description="Poly-beta-hydroxybutyrate polymerase N-terminal" evidence="3">
    <location>
        <begin position="83"/>
        <end position="251"/>
    </location>
</feature>
<dbReference type="Pfam" id="PF12551">
    <property type="entry name" value="PHBC_N"/>
    <property type="match status" value="1"/>
</dbReference>
<dbReference type="SUPFAM" id="SSF53474">
    <property type="entry name" value="alpha/beta-Hydrolases"/>
    <property type="match status" value="1"/>
</dbReference>
<dbReference type="InterPro" id="IPR051321">
    <property type="entry name" value="PHA/PHB_synthase"/>
</dbReference>
<protein>
    <submittedName>
        <fullName evidence="5">Alpha/beta fold hydrolase</fullName>
    </submittedName>
</protein>
<evidence type="ECO:0000313" key="6">
    <source>
        <dbReference type="Proteomes" id="UP001139721"/>
    </source>
</evidence>
<feature type="domain" description="Poly-beta-hydroxybutyrate polymerase N-terminal" evidence="4">
    <location>
        <begin position="19"/>
        <end position="56"/>
    </location>
</feature>
<comment type="caution">
    <text evidence="5">The sequence shown here is derived from an EMBL/GenBank/DDBJ whole genome shotgun (WGS) entry which is preliminary data.</text>
</comment>
<name>A0A9X2CZV3_9GAMM</name>
<accession>A0A9X2CZV3</accession>
<dbReference type="Gene3D" id="3.40.50.1820">
    <property type="entry name" value="alpha/beta hydrolase"/>
    <property type="match status" value="1"/>
</dbReference>
<dbReference type="Proteomes" id="UP001139721">
    <property type="component" value="Unassembled WGS sequence"/>
</dbReference>
<dbReference type="PANTHER" id="PTHR36837:SF5">
    <property type="entry name" value="POLY-3-HYDROXYBUTYRATE SYNTHASE"/>
    <property type="match status" value="1"/>
</dbReference>
<dbReference type="PANTHER" id="PTHR36837">
    <property type="entry name" value="POLY(3-HYDROXYALKANOATE) POLYMERASE SUBUNIT PHAC"/>
    <property type="match status" value="1"/>
</dbReference>
<sequence length="567" mass="64457">MHQTDYPASKDELNNFFMAFNKIFQANLAKVSMGVSPAALASAYCAWVFQLAQSPGNLLALAFYPITHLKDNLNQMLCDNPADIRFCKKSWQSMPWRFYAGNFLQVEDWWRQATTNVPGASSRVERTVSFCARQILDALSPSNFVWTNPDLFNKTIQSGGINLIEGTEIAIDHMLRRTAGLPPPGAEHFVLGENIAITPGKVVFKNYLIELIQYEPQTKTVFKEPVLILPAWIMKYYILDLSPHNSLVKWLVSKGHTVFIVSWRNPDKEDRELSMDDYYRQGAMSAIDAVHGIVPHGIHLMGYCLGGTLAMIVAAAMGKDKDKRLKSLSLLAAQGDFTEAGELMLFITESEISFLKNMMWEQGYLDTKQLAGSFQMLRTYDLIWSKMIDDYMTGTQRGMIDLLAWNADATRLPYKMHTEYLEKLFLKNDFYEGHFQVEGELVVPKNIHLPIFSVSTETDHIAPWKSVYKIHLMTQTDITFVLTNGGHNAGVVSEPKHKGRFYFIDEHKPTEPYKGPISWLESAKKRNGSWWIAWHKWLVQHSTEKKIPPPGIDASLPDAPGTYVMQK</sequence>
<dbReference type="EMBL" id="JAJKBJ010000005">
    <property type="protein sequence ID" value="MCL9683628.1"/>
    <property type="molecule type" value="Genomic_DNA"/>
</dbReference>
<evidence type="ECO:0000256" key="2">
    <source>
        <dbReference type="ARBA" id="ARBA00023315"/>
    </source>
</evidence>
<keyword evidence="2" id="KW-0012">Acyltransferase</keyword>
<evidence type="ECO:0000259" key="3">
    <source>
        <dbReference type="Pfam" id="PF07167"/>
    </source>
</evidence>
<dbReference type="GO" id="GO:0016787">
    <property type="term" value="F:hydrolase activity"/>
    <property type="evidence" value="ECO:0007669"/>
    <property type="project" value="UniProtKB-KW"/>
</dbReference>
<dbReference type="InterPro" id="IPR029058">
    <property type="entry name" value="AB_hydrolase_fold"/>
</dbReference>
<keyword evidence="1" id="KW-0808">Transferase</keyword>
<evidence type="ECO:0000259" key="4">
    <source>
        <dbReference type="Pfam" id="PF12551"/>
    </source>
</evidence>
<dbReference type="Pfam" id="PF07167">
    <property type="entry name" value="PhaC_N"/>
    <property type="match status" value="1"/>
</dbReference>
<evidence type="ECO:0000256" key="1">
    <source>
        <dbReference type="ARBA" id="ARBA00022679"/>
    </source>
</evidence>
<keyword evidence="5" id="KW-0378">Hydrolase</keyword>
<organism evidence="5 6">
    <name type="scientific">Legionella maioricensis</name>
    <dbReference type="NCBI Taxonomy" id="2896528"/>
    <lineage>
        <taxon>Bacteria</taxon>
        <taxon>Pseudomonadati</taxon>
        <taxon>Pseudomonadota</taxon>
        <taxon>Gammaproteobacteria</taxon>
        <taxon>Legionellales</taxon>
        <taxon>Legionellaceae</taxon>
        <taxon>Legionella</taxon>
    </lineage>
</organism>
<dbReference type="AlphaFoldDB" id="A0A9X2CZV3"/>
<gene>
    <name evidence="5" type="ORF">LOX96_05950</name>
</gene>
<dbReference type="InterPro" id="IPR010941">
    <property type="entry name" value="PhaC_N"/>
</dbReference>
<dbReference type="InterPro" id="IPR022211">
    <property type="entry name" value="PHBC_N"/>
</dbReference>
<proteinExistence type="predicted"/>
<keyword evidence="6" id="KW-1185">Reference proteome</keyword>
<dbReference type="GO" id="GO:0042619">
    <property type="term" value="P:poly-hydroxybutyrate biosynthetic process"/>
    <property type="evidence" value="ECO:0007669"/>
    <property type="project" value="InterPro"/>
</dbReference>
<evidence type="ECO:0000313" key="5">
    <source>
        <dbReference type="EMBL" id="MCL9683628.1"/>
    </source>
</evidence>
<reference evidence="5" key="1">
    <citation type="submission" date="2021-11" db="EMBL/GenBank/DDBJ databases">
        <title>Legionella maioricencis sp. nov., a new species isolated from hot water samples in Mallorca.</title>
        <authorList>
            <person name="Crespi S."/>
            <person name="Drasar V."/>
            <person name="Salva-Serra F."/>
            <person name="Jaen-Luchoro D."/>
            <person name="Pineiro-Iglesias B."/>
            <person name="Aliaga F."/>
            <person name="Fernandez-Juarez V."/>
            <person name="Coll G."/>
            <person name="Moore E.R.B."/>
            <person name="Bennasar-Figueras A."/>
        </authorList>
    </citation>
    <scope>NUCLEOTIDE SEQUENCE</scope>
    <source>
        <strain evidence="5">HCPI-6</strain>
    </source>
</reference>